<dbReference type="Gene3D" id="6.10.10.120">
    <property type="entry name" value="Antitoxin ParD1-like"/>
    <property type="match status" value="1"/>
</dbReference>
<dbReference type="InterPro" id="IPR010985">
    <property type="entry name" value="Ribbon_hlx_hlx"/>
</dbReference>
<comment type="similarity">
    <text evidence="1">Belongs to the ParD antitoxin family.</text>
</comment>
<comment type="caution">
    <text evidence="3">The sequence shown here is derived from an EMBL/GenBank/DDBJ whole genome shotgun (WGS) entry which is preliminary data.</text>
</comment>
<name>A0A953HP33_9BACT</name>
<dbReference type="GO" id="GO:0006355">
    <property type="term" value="P:regulation of DNA-templated transcription"/>
    <property type="evidence" value="ECO:0007669"/>
    <property type="project" value="InterPro"/>
</dbReference>
<organism evidence="3 4">
    <name type="scientific">Membranihabitans marinus</name>
    <dbReference type="NCBI Taxonomy" id="1227546"/>
    <lineage>
        <taxon>Bacteria</taxon>
        <taxon>Pseudomonadati</taxon>
        <taxon>Bacteroidota</taxon>
        <taxon>Saprospiria</taxon>
        <taxon>Saprospirales</taxon>
        <taxon>Saprospiraceae</taxon>
        <taxon>Membranihabitans</taxon>
    </lineage>
</organism>
<evidence type="ECO:0000313" key="4">
    <source>
        <dbReference type="Proteomes" id="UP000753961"/>
    </source>
</evidence>
<dbReference type="PANTHER" id="PTHR36582">
    <property type="entry name" value="ANTITOXIN PARD"/>
    <property type="match status" value="1"/>
</dbReference>
<evidence type="ECO:0000256" key="1">
    <source>
        <dbReference type="ARBA" id="ARBA00008580"/>
    </source>
</evidence>
<sequence>MSVVRKSITFTEQQDAYIKSLVEKGGYTNESEFLRDLVRKDQEERRRLVELQDALVDGIESGPSDATIEGIWMETIQEYEAGK</sequence>
<reference evidence="3" key="1">
    <citation type="submission" date="2021-06" db="EMBL/GenBank/DDBJ databases">
        <title>44 bacteria genomes isolated from Dapeng, Shenzhen.</title>
        <authorList>
            <person name="Zheng W."/>
            <person name="Yu S."/>
            <person name="Huang Y."/>
        </authorList>
    </citation>
    <scope>NUCLEOTIDE SEQUENCE</scope>
    <source>
        <strain evidence="3">DP5N28-2</strain>
    </source>
</reference>
<keyword evidence="2" id="KW-1277">Toxin-antitoxin system</keyword>
<dbReference type="Proteomes" id="UP000753961">
    <property type="component" value="Unassembled WGS sequence"/>
</dbReference>
<dbReference type="Pfam" id="PF03693">
    <property type="entry name" value="ParD_antitoxin"/>
    <property type="match status" value="1"/>
</dbReference>
<dbReference type="PANTHER" id="PTHR36582:SF2">
    <property type="entry name" value="ANTITOXIN PARD"/>
    <property type="match status" value="1"/>
</dbReference>
<evidence type="ECO:0000313" key="3">
    <source>
        <dbReference type="EMBL" id="MBY5958654.1"/>
    </source>
</evidence>
<gene>
    <name evidence="3" type="ORF">KUV50_10950</name>
</gene>
<dbReference type="CDD" id="cd22231">
    <property type="entry name" value="RHH_NikR_HicB-like"/>
    <property type="match status" value="1"/>
</dbReference>
<keyword evidence="4" id="KW-1185">Reference proteome</keyword>
<dbReference type="InterPro" id="IPR022789">
    <property type="entry name" value="ParD"/>
</dbReference>
<proteinExistence type="inferred from homology"/>
<dbReference type="NCBIfam" id="TIGR02606">
    <property type="entry name" value="antidote_CC2985"/>
    <property type="match status" value="1"/>
</dbReference>
<evidence type="ECO:0000256" key="2">
    <source>
        <dbReference type="ARBA" id="ARBA00022649"/>
    </source>
</evidence>
<dbReference type="RefSeq" id="WP_222580187.1">
    <property type="nucleotide sequence ID" value="NZ_JAHVHU010000009.1"/>
</dbReference>
<accession>A0A953HP33</accession>
<dbReference type="AlphaFoldDB" id="A0A953HP33"/>
<dbReference type="EMBL" id="JAHVHU010000009">
    <property type="protein sequence ID" value="MBY5958654.1"/>
    <property type="molecule type" value="Genomic_DNA"/>
</dbReference>
<dbReference type="InterPro" id="IPR038296">
    <property type="entry name" value="ParD_sf"/>
</dbReference>
<dbReference type="SUPFAM" id="SSF47598">
    <property type="entry name" value="Ribbon-helix-helix"/>
    <property type="match status" value="1"/>
</dbReference>
<protein>
    <submittedName>
        <fullName evidence="3">Type II toxin-antitoxin system ParD family antitoxin</fullName>
    </submittedName>
</protein>